<dbReference type="EMBL" id="BPLQ01000909">
    <property type="protein sequence ID" value="GIX76158.1"/>
    <property type="molecule type" value="Genomic_DNA"/>
</dbReference>
<evidence type="ECO:0000313" key="2">
    <source>
        <dbReference type="Proteomes" id="UP001054837"/>
    </source>
</evidence>
<dbReference type="Proteomes" id="UP001054837">
    <property type="component" value="Unassembled WGS sequence"/>
</dbReference>
<comment type="caution">
    <text evidence="1">The sequence shown here is derived from an EMBL/GenBank/DDBJ whole genome shotgun (WGS) entry which is preliminary data.</text>
</comment>
<sequence length="136" mass="15908">MVVSQLSPSPTGFSILLSCPSLAGTWEPSIRFWQLVSNQVYLVGQRNIQFFVAKVTLLNKRRRFLYCDLKWRLFTVQTISHPLIANIIKQTIPTMRWERSRKIQPSFDSDCCQRINTNFELLYQIPVRYQAPEGPE</sequence>
<organism evidence="1 2">
    <name type="scientific">Caerostris darwini</name>
    <dbReference type="NCBI Taxonomy" id="1538125"/>
    <lineage>
        <taxon>Eukaryota</taxon>
        <taxon>Metazoa</taxon>
        <taxon>Ecdysozoa</taxon>
        <taxon>Arthropoda</taxon>
        <taxon>Chelicerata</taxon>
        <taxon>Arachnida</taxon>
        <taxon>Araneae</taxon>
        <taxon>Araneomorphae</taxon>
        <taxon>Entelegynae</taxon>
        <taxon>Araneoidea</taxon>
        <taxon>Araneidae</taxon>
        <taxon>Caerostris</taxon>
    </lineage>
</organism>
<protein>
    <submittedName>
        <fullName evidence="1">Uncharacterized protein</fullName>
    </submittedName>
</protein>
<name>A0AAV4MWN7_9ARAC</name>
<keyword evidence="2" id="KW-1185">Reference proteome</keyword>
<dbReference type="AlphaFoldDB" id="A0AAV4MWN7"/>
<reference evidence="1 2" key="1">
    <citation type="submission" date="2021-06" db="EMBL/GenBank/DDBJ databases">
        <title>Caerostris darwini draft genome.</title>
        <authorList>
            <person name="Kono N."/>
            <person name="Arakawa K."/>
        </authorList>
    </citation>
    <scope>NUCLEOTIDE SEQUENCE [LARGE SCALE GENOMIC DNA]</scope>
</reference>
<evidence type="ECO:0000313" key="1">
    <source>
        <dbReference type="EMBL" id="GIX76158.1"/>
    </source>
</evidence>
<proteinExistence type="predicted"/>
<accession>A0AAV4MWN7</accession>
<gene>
    <name evidence="1" type="ORF">CDAR_572001</name>
</gene>